<name>A0A4U5VN57_COLLU</name>
<sequence>MFGAESSSKSNPYVYGIGGGSGCSRHRDRSCYICHRFESSDSQEKRTVASSPGHAGESFLQFSAMKMAHSPPGHHSVTGRPSGNGPALAEYVVYRGEQSLKSAQAIGRVMSSAKRCPQVALHSPP</sequence>
<organism evidence="3 4">
    <name type="scientific">Collichthys lucidus</name>
    <name type="common">Big head croaker</name>
    <name type="synonym">Sciaena lucida</name>
    <dbReference type="NCBI Taxonomy" id="240159"/>
    <lineage>
        <taxon>Eukaryota</taxon>
        <taxon>Metazoa</taxon>
        <taxon>Chordata</taxon>
        <taxon>Craniata</taxon>
        <taxon>Vertebrata</taxon>
        <taxon>Euteleostomi</taxon>
        <taxon>Actinopterygii</taxon>
        <taxon>Neopterygii</taxon>
        <taxon>Teleostei</taxon>
        <taxon>Neoteleostei</taxon>
        <taxon>Acanthomorphata</taxon>
        <taxon>Eupercaria</taxon>
        <taxon>Sciaenidae</taxon>
        <taxon>Collichthys</taxon>
    </lineage>
</organism>
<dbReference type="GO" id="GO:0003950">
    <property type="term" value="F:NAD+ poly-ADP-ribosyltransferase activity"/>
    <property type="evidence" value="ECO:0007669"/>
    <property type="project" value="InterPro"/>
</dbReference>
<dbReference type="Proteomes" id="UP000298787">
    <property type="component" value="Chromosome 21"/>
</dbReference>
<dbReference type="Gene3D" id="3.90.228.10">
    <property type="match status" value="1"/>
</dbReference>
<evidence type="ECO:0000256" key="1">
    <source>
        <dbReference type="ARBA" id="ARBA00024347"/>
    </source>
</evidence>
<dbReference type="AlphaFoldDB" id="A0A4U5VN57"/>
<dbReference type="PROSITE" id="PS51059">
    <property type="entry name" value="PARP_CATALYTIC"/>
    <property type="match status" value="1"/>
</dbReference>
<dbReference type="EMBL" id="CM014098">
    <property type="protein sequence ID" value="TKS89320.1"/>
    <property type="molecule type" value="Genomic_DNA"/>
</dbReference>
<dbReference type="InterPro" id="IPR012317">
    <property type="entry name" value="Poly(ADP-ribose)pol_cat_dom"/>
</dbReference>
<dbReference type="STRING" id="240159.A0A4U5VN57"/>
<evidence type="ECO:0000259" key="2">
    <source>
        <dbReference type="PROSITE" id="PS51059"/>
    </source>
</evidence>
<accession>A0A4U5VN57</accession>
<proteinExistence type="inferred from homology"/>
<feature type="domain" description="PARP catalytic" evidence="2">
    <location>
        <begin position="1"/>
        <end position="118"/>
    </location>
</feature>
<evidence type="ECO:0000313" key="3">
    <source>
        <dbReference type="EMBL" id="TKS89320.1"/>
    </source>
</evidence>
<reference evidence="3 4" key="1">
    <citation type="submission" date="2019-01" db="EMBL/GenBank/DDBJ databases">
        <title>Genome Assembly of Collichthys lucidus.</title>
        <authorList>
            <person name="Cai M."/>
            <person name="Xiao S."/>
        </authorList>
    </citation>
    <scope>NUCLEOTIDE SEQUENCE [LARGE SCALE GENOMIC DNA]</scope>
    <source>
        <strain evidence="3">JT15FE1705JMU</strain>
        <tissue evidence="3">Muscle</tissue>
    </source>
</reference>
<comment type="similarity">
    <text evidence="1">Belongs to the ARTD/PARP family.</text>
</comment>
<keyword evidence="4" id="KW-1185">Reference proteome</keyword>
<protein>
    <submittedName>
        <fullName evidence="3">Tankyrase-2</fullName>
    </submittedName>
</protein>
<gene>
    <name evidence="3" type="ORF">D9C73_023445</name>
</gene>
<evidence type="ECO:0000313" key="4">
    <source>
        <dbReference type="Proteomes" id="UP000298787"/>
    </source>
</evidence>